<accession>A0A814C1A2</accession>
<dbReference type="Proteomes" id="UP000663879">
    <property type="component" value="Unassembled WGS sequence"/>
</dbReference>
<keyword evidence="1" id="KW-0732">Signal</keyword>
<protein>
    <submittedName>
        <fullName evidence="2">Uncharacterized protein</fullName>
    </submittedName>
</protein>
<name>A0A814C1A2_9BILA</name>
<organism evidence="2 3">
    <name type="scientific">Brachionus calyciflorus</name>
    <dbReference type="NCBI Taxonomy" id="104777"/>
    <lineage>
        <taxon>Eukaryota</taxon>
        <taxon>Metazoa</taxon>
        <taxon>Spiralia</taxon>
        <taxon>Gnathifera</taxon>
        <taxon>Rotifera</taxon>
        <taxon>Eurotatoria</taxon>
        <taxon>Monogononta</taxon>
        <taxon>Pseudotrocha</taxon>
        <taxon>Ploima</taxon>
        <taxon>Brachionidae</taxon>
        <taxon>Brachionus</taxon>
    </lineage>
</organism>
<evidence type="ECO:0000256" key="1">
    <source>
        <dbReference type="SAM" id="SignalP"/>
    </source>
</evidence>
<gene>
    <name evidence="2" type="ORF">OXX778_LOCUS13213</name>
</gene>
<dbReference type="AlphaFoldDB" id="A0A814C1A2"/>
<evidence type="ECO:0000313" key="3">
    <source>
        <dbReference type="Proteomes" id="UP000663879"/>
    </source>
</evidence>
<comment type="caution">
    <text evidence="2">The sequence shown here is derived from an EMBL/GenBank/DDBJ whole genome shotgun (WGS) entry which is preliminary data.</text>
</comment>
<reference evidence="2" key="1">
    <citation type="submission" date="2021-02" db="EMBL/GenBank/DDBJ databases">
        <authorList>
            <person name="Nowell W R."/>
        </authorList>
    </citation>
    <scope>NUCLEOTIDE SEQUENCE</scope>
    <source>
        <strain evidence="2">Ploen Becks lab</strain>
    </source>
</reference>
<keyword evidence="3" id="KW-1185">Reference proteome</keyword>
<dbReference type="EMBL" id="CAJNOC010002498">
    <property type="protein sequence ID" value="CAF0936903.1"/>
    <property type="molecule type" value="Genomic_DNA"/>
</dbReference>
<feature type="signal peptide" evidence="1">
    <location>
        <begin position="1"/>
        <end position="22"/>
    </location>
</feature>
<evidence type="ECO:0000313" key="2">
    <source>
        <dbReference type="EMBL" id="CAF0936903.1"/>
    </source>
</evidence>
<proteinExistence type="predicted"/>
<feature type="chain" id="PRO_5032318531" evidence="1">
    <location>
        <begin position="23"/>
        <end position="87"/>
    </location>
</feature>
<sequence>MKFLTFLMISFVVFTLVIEIRSQCWSSGYGGCVDSGCNRFGGYCDKSWYPCGRRWCFRCSCYGMRGKRSYIEDYLSNLTFDNKKSKN</sequence>